<evidence type="ECO:0008006" key="3">
    <source>
        <dbReference type="Google" id="ProtNLM"/>
    </source>
</evidence>
<dbReference type="InterPro" id="IPR036691">
    <property type="entry name" value="Endo/exonu/phosph_ase_sf"/>
</dbReference>
<evidence type="ECO:0000313" key="1">
    <source>
        <dbReference type="EMBL" id="KAJ8410488.1"/>
    </source>
</evidence>
<reference evidence="1" key="1">
    <citation type="journal article" date="2023" name="Science">
        <title>Genome structures resolve the early diversification of teleost fishes.</title>
        <authorList>
            <person name="Parey E."/>
            <person name="Louis A."/>
            <person name="Montfort J."/>
            <person name="Bouchez O."/>
            <person name="Roques C."/>
            <person name="Iampietro C."/>
            <person name="Lluch J."/>
            <person name="Castinel A."/>
            <person name="Donnadieu C."/>
            <person name="Desvignes T."/>
            <person name="Floi Bucao C."/>
            <person name="Jouanno E."/>
            <person name="Wen M."/>
            <person name="Mejri S."/>
            <person name="Dirks R."/>
            <person name="Jansen H."/>
            <person name="Henkel C."/>
            <person name="Chen W.J."/>
            <person name="Zahm M."/>
            <person name="Cabau C."/>
            <person name="Klopp C."/>
            <person name="Thompson A.W."/>
            <person name="Robinson-Rechavi M."/>
            <person name="Braasch I."/>
            <person name="Lecointre G."/>
            <person name="Bobe J."/>
            <person name="Postlethwait J.H."/>
            <person name="Berthelot C."/>
            <person name="Roest Crollius H."/>
            <person name="Guiguen Y."/>
        </authorList>
    </citation>
    <scope>NUCLEOTIDE SEQUENCE</scope>
    <source>
        <strain evidence="1">NC1722</strain>
    </source>
</reference>
<dbReference type="CDD" id="cd09076">
    <property type="entry name" value="L1-EN"/>
    <property type="match status" value="1"/>
</dbReference>
<accession>A0AAD7WVH9</accession>
<name>A0AAD7WVH9_9TELE</name>
<dbReference type="AlphaFoldDB" id="A0AAD7WVH9"/>
<gene>
    <name evidence="1" type="ORF">AAFF_G00193920</name>
</gene>
<sequence length="216" mass="23795">MIPIFNTKANTRVGTCNVRTLFQCGLTDQVLKTMRDYRLDILGISEMRWTGQGRLMIDGATVLSSGKQDHHTHGVGLILSSCTGQALVGWRPVNECIIYTRHAKVTIVQVYAPTEVASEEEKDIFYTQLQGVLEEIPSYDIKLLIGDFNAKLHGGPEPAYPPPPPGADSQIPAPIGANDQAGLVETGLKAAHTISDQPKYGGLDRYTIRLFWQELF</sequence>
<dbReference type="Proteomes" id="UP001221898">
    <property type="component" value="Unassembled WGS sequence"/>
</dbReference>
<evidence type="ECO:0000313" key="2">
    <source>
        <dbReference type="Proteomes" id="UP001221898"/>
    </source>
</evidence>
<organism evidence="1 2">
    <name type="scientific">Aldrovandia affinis</name>
    <dbReference type="NCBI Taxonomy" id="143900"/>
    <lineage>
        <taxon>Eukaryota</taxon>
        <taxon>Metazoa</taxon>
        <taxon>Chordata</taxon>
        <taxon>Craniata</taxon>
        <taxon>Vertebrata</taxon>
        <taxon>Euteleostomi</taxon>
        <taxon>Actinopterygii</taxon>
        <taxon>Neopterygii</taxon>
        <taxon>Teleostei</taxon>
        <taxon>Notacanthiformes</taxon>
        <taxon>Halosauridae</taxon>
        <taxon>Aldrovandia</taxon>
    </lineage>
</organism>
<dbReference type="SUPFAM" id="SSF56219">
    <property type="entry name" value="DNase I-like"/>
    <property type="match status" value="1"/>
</dbReference>
<keyword evidence="2" id="KW-1185">Reference proteome</keyword>
<dbReference type="EMBL" id="JAINUG010000026">
    <property type="protein sequence ID" value="KAJ8410488.1"/>
    <property type="molecule type" value="Genomic_DNA"/>
</dbReference>
<dbReference type="Gene3D" id="3.60.10.10">
    <property type="entry name" value="Endonuclease/exonuclease/phosphatase"/>
    <property type="match status" value="1"/>
</dbReference>
<proteinExistence type="predicted"/>
<protein>
    <recommendedName>
        <fullName evidence="3">Endonuclease/exonuclease/phosphatase domain-containing protein</fullName>
    </recommendedName>
</protein>
<comment type="caution">
    <text evidence="1">The sequence shown here is derived from an EMBL/GenBank/DDBJ whole genome shotgun (WGS) entry which is preliminary data.</text>
</comment>